<dbReference type="RefSeq" id="WP_076602534.1">
    <property type="nucleotide sequence ID" value="NZ_FTMD01000008.1"/>
</dbReference>
<dbReference type="AlphaFoldDB" id="A0A1N6WPD3"/>
<dbReference type="Gene3D" id="2.160.10.10">
    <property type="entry name" value="Hexapeptide repeat proteins"/>
    <property type="match status" value="1"/>
</dbReference>
<sequence>MRKISLAQTLCFLVLLSVACALGIASTVLLLGRLPLGDFRGVVLFTAGVVFIYAWAIALNRTFLLFFPLREGYVVPGSREEFRYHVYLLFYLVLFQSLTRSLAIPVPLMRAIYLALGAKLGKNSYSAGVILDPPLTVVGDNCIIGHDAVLFAHAVEGADLALAPITIGNNVTIGAKAVVQPGVVIEDDAIVAVSAVVKKGTHIRRGERWGGIPARPIRVEAKK</sequence>
<dbReference type="PANTHER" id="PTHR13061:SF29">
    <property type="entry name" value="GAMMA CARBONIC ANHYDRASE-LIKE 1, MITOCHONDRIAL-RELATED"/>
    <property type="match status" value="1"/>
</dbReference>
<dbReference type="PANTHER" id="PTHR13061">
    <property type="entry name" value="DYNACTIN SUBUNIT P25"/>
    <property type="match status" value="1"/>
</dbReference>
<keyword evidence="1" id="KW-0472">Membrane</keyword>
<reference evidence="3" key="1">
    <citation type="submission" date="2017-01" db="EMBL/GenBank/DDBJ databases">
        <authorList>
            <person name="Varghese N."/>
            <person name="Submissions S."/>
        </authorList>
    </citation>
    <scope>NUCLEOTIDE SEQUENCE [LARGE SCALE GENOMIC DNA]</scope>
    <source>
        <strain evidence="3">ATCC 51758</strain>
    </source>
</reference>
<dbReference type="EMBL" id="FTMD01000008">
    <property type="protein sequence ID" value="SIQ91973.1"/>
    <property type="molecule type" value="Genomic_DNA"/>
</dbReference>
<dbReference type="Proteomes" id="UP000186819">
    <property type="component" value="Unassembled WGS sequence"/>
</dbReference>
<name>A0A1N6WPD3_9RHOO</name>
<dbReference type="InterPro" id="IPR001451">
    <property type="entry name" value="Hexapep"/>
</dbReference>
<evidence type="ECO:0000256" key="1">
    <source>
        <dbReference type="SAM" id="Phobius"/>
    </source>
</evidence>
<keyword evidence="2" id="KW-0808">Transferase</keyword>
<evidence type="ECO:0000313" key="3">
    <source>
        <dbReference type="Proteomes" id="UP000186819"/>
    </source>
</evidence>
<feature type="transmembrane region" description="Helical" evidence="1">
    <location>
        <begin position="45"/>
        <end position="67"/>
    </location>
</feature>
<dbReference type="STRING" id="34027.SAMN05421829_10825"/>
<feature type="transmembrane region" description="Helical" evidence="1">
    <location>
        <begin position="88"/>
        <end position="116"/>
    </location>
</feature>
<protein>
    <submittedName>
        <fullName evidence="2">Transferase hexapeptide (Six repeat-containing protein)</fullName>
    </submittedName>
</protein>
<dbReference type="SUPFAM" id="SSF51161">
    <property type="entry name" value="Trimeric LpxA-like enzymes"/>
    <property type="match status" value="1"/>
</dbReference>
<keyword evidence="1" id="KW-1133">Transmembrane helix</keyword>
<dbReference type="GO" id="GO:0016740">
    <property type="term" value="F:transferase activity"/>
    <property type="evidence" value="ECO:0007669"/>
    <property type="project" value="UniProtKB-KW"/>
</dbReference>
<dbReference type="InterPro" id="IPR011004">
    <property type="entry name" value="Trimer_LpxA-like_sf"/>
</dbReference>
<keyword evidence="1" id="KW-0812">Transmembrane</keyword>
<accession>A0A1N6WPD3</accession>
<proteinExistence type="predicted"/>
<gene>
    <name evidence="2" type="ORF">SAMN05421829_10825</name>
</gene>
<dbReference type="InterPro" id="IPR050484">
    <property type="entry name" value="Transf_Hexapept/Carb_Anhydrase"/>
</dbReference>
<dbReference type="Pfam" id="PF00132">
    <property type="entry name" value="Hexapep"/>
    <property type="match status" value="1"/>
</dbReference>
<evidence type="ECO:0000313" key="2">
    <source>
        <dbReference type="EMBL" id="SIQ91973.1"/>
    </source>
</evidence>
<dbReference type="PROSITE" id="PS51257">
    <property type="entry name" value="PROKAR_LIPOPROTEIN"/>
    <property type="match status" value="1"/>
</dbReference>
<dbReference type="OrthoDB" id="9815592at2"/>
<keyword evidence="3" id="KW-1185">Reference proteome</keyword>
<organism evidence="2 3">
    <name type="scientific">Aromatoleum tolulyticum</name>
    <dbReference type="NCBI Taxonomy" id="34027"/>
    <lineage>
        <taxon>Bacteria</taxon>
        <taxon>Pseudomonadati</taxon>
        <taxon>Pseudomonadota</taxon>
        <taxon>Betaproteobacteria</taxon>
        <taxon>Rhodocyclales</taxon>
        <taxon>Rhodocyclaceae</taxon>
        <taxon>Aromatoleum</taxon>
    </lineage>
</organism>